<sequence>MKPQPSPLCATCEQIFTAAKKDLEVFSPYIQHGSLKAVRTIGDIFAHADEGCHFCLLQRRIFQQQDHVAEAAGSPVDVEWEKGGSVRDDYTSVRFGLTIKTDDLGLFACFYMTPVPRNRLGSRATSAASEPTNASRNSLALAQRWIENCVAHHGKCSIVKESLGAVSWLPTRLLDVSASLLRLRLKEEATEATGVEYMTLSHCWGSGMPFQLTSNTWDSLRQGIDKSALPQTFQDAVDITQLLGVKYLWIDCLCIRQDSPEDWKAESVLMDKVYEQSWCNIAAAKADDSAGGCFATGRDLSAITPCVVTWTPPRKPGSKKEQKEEYLYCLPEQDVWKDSLESCRLFTRGWVLQERTLARRSLCFDKDQMFWECHEHRASEGLPHGVLMRRKKQTEGMPWSSVSYHAGYNPPKLSVSDLTVQNRRVVISDGHYLDDSFNRYFVWNDFVETYTRCQLTFPDKDKLVAISAIARRLGPPRDYLAGLWRPMLPSQLLWHDAARVTTNDEEYPSGLTRSPACRTPSWSWASVNGLVTMAQPMPGDSKRGFASVRCMINITKAHVTQSNLAGDAFGTVDGGVIQLQGHLVKAALRKHEGSSSNDGRHWLGKCRVMVAPDEGDIIHGKVYYYLPIYRTSNMYVSGDAVSGLMLAPTGTKAGQYRRAGKFDVEVYDYDVDFIGMFMEKLKSPLDKADFEEYLGETEDGQRRFLIEVV</sequence>
<dbReference type="InterPro" id="IPR010730">
    <property type="entry name" value="HET"/>
</dbReference>
<dbReference type="PANTHER" id="PTHR33112">
    <property type="entry name" value="DOMAIN PROTEIN, PUTATIVE-RELATED"/>
    <property type="match status" value="1"/>
</dbReference>
<keyword evidence="3" id="KW-1185">Reference proteome</keyword>
<dbReference type="PANTHER" id="PTHR33112:SF10">
    <property type="entry name" value="TOL"/>
    <property type="match status" value="1"/>
</dbReference>
<proteinExistence type="predicted"/>
<gene>
    <name evidence="2" type="ORF">B0H66DRAFT_99786</name>
</gene>
<name>A0AAE0HSA1_9PEZI</name>
<evidence type="ECO:0000259" key="1">
    <source>
        <dbReference type="Pfam" id="PF06985"/>
    </source>
</evidence>
<reference evidence="2" key="2">
    <citation type="submission" date="2023-06" db="EMBL/GenBank/DDBJ databases">
        <authorList>
            <consortium name="Lawrence Berkeley National Laboratory"/>
            <person name="Haridas S."/>
            <person name="Hensen N."/>
            <person name="Bonometti L."/>
            <person name="Westerberg I."/>
            <person name="Brannstrom I.O."/>
            <person name="Guillou S."/>
            <person name="Cros-Aarteil S."/>
            <person name="Calhoun S."/>
            <person name="Kuo A."/>
            <person name="Mondo S."/>
            <person name="Pangilinan J."/>
            <person name="Riley R."/>
            <person name="Labutti K."/>
            <person name="Andreopoulos B."/>
            <person name="Lipzen A."/>
            <person name="Chen C."/>
            <person name="Yanf M."/>
            <person name="Daum C."/>
            <person name="Ng V."/>
            <person name="Clum A."/>
            <person name="Steindorff A."/>
            <person name="Ohm R."/>
            <person name="Martin F."/>
            <person name="Silar P."/>
            <person name="Natvig D."/>
            <person name="Lalanne C."/>
            <person name="Gautier V."/>
            <person name="Ament-Velasquez S.L."/>
            <person name="Kruys A."/>
            <person name="Hutchinson M.I."/>
            <person name="Powell A.J."/>
            <person name="Barry K."/>
            <person name="Miller A.N."/>
            <person name="Grigoriev I.V."/>
            <person name="Debuchy R."/>
            <person name="Gladieux P."/>
            <person name="Thoren M.H."/>
            <person name="Johannesson H."/>
        </authorList>
    </citation>
    <scope>NUCLEOTIDE SEQUENCE</scope>
    <source>
        <strain evidence="2">CBS 118394</strain>
    </source>
</reference>
<evidence type="ECO:0000313" key="2">
    <source>
        <dbReference type="EMBL" id="KAK3311968.1"/>
    </source>
</evidence>
<comment type="caution">
    <text evidence="2">The sequence shown here is derived from an EMBL/GenBank/DDBJ whole genome shotgun (WGS) entry which is preliminary data.</text>
</comment>
<evidence type="ECO:0000313" key="3">
    <source>
        <dbReference type="Proteomes" id="UP001283341"/>
    </source>
</evidence>
<feature type="domain" description="Heterokaryon incompatibility" evidence="1">
    <location>
        <begin position="197"/>
        <end position="354"/>
    </location>
</feature>
<reference evidence="2" key="1">
    <citation type="journal article" date="2023" name="Mol. Phylogenet. Evol.">
        <title>Genome-scale phylogeny and comparative genomics of the fungal order Sordariales.</title>
        <authorList>
            <person name="Hensen N."/>
            <person name="Bonometti L."/>
            <person name="Westerberg I."/>
            <person name="Brannstrom I.O."/>
            <person name="Guillou S."/>
            <person name="Cros-Aarteil S."/>
            <person name="Calhoun S."/>
            <person name="Haridas S."/>
            <person name="Kuo A."/>
            <person name="Mondo S."/>
            <person name="Pangilinan J."/>
            <person name="Riley R."/>
            <person name="LaButti K."/>
            <person name="Andreopoulos B."/>
            <person name="Lipzen A."/>
            <person name="Chen C."/>
            <person name="Yan M."/>
            <person name="Daum C."/>
            <person name="Ng V."/>
            <person name="Clum A."/>
            <person name="Steindorff A."/>
            <person name="Ohm R.A."/>
            <person name="Martin F."/>
            <person name="Silar P."/>
            <person name="Natvig D.O."/>
            <person name="Lalanne C."/>
            <person name="Gautier V."/>
            <person name="Ament-Velasquez S.L."/>
            <person name="Kruys A."/>
            <person name="Hutchinson M.I."/>
            <person name="Powell A.J."/>
            <person name="Barry K."/>
            <person name="Miller A.N."/>
            <person name="Grigoriev I.V."/>
            <person name="Debuchy R."/>
            <person name="Gladieux P."/>
            <person name="Hiltunen Thoren M."/>
            <person name="Johannesson H."/>
        </authorList>
    </citation>
    <scope>NUCLEOTIDE SEQUENCE</scope>
    <source>
        <strain evidence="2">CBS 118394</strain>
    </source>
</reference>
<dbReference type="EMBL" id="JAUEDM010000010">
    <property type="protein sequence ID" value="KAK3311968.1"/>
    <property type="molecule type" value="Genomic_DNA"/>
</dbReference>
<organism evidence="2 3">
    <name type="scientific">Apodospora peruviana</name>
    <dbReference type="NCBI Taxonomy" id="516989"/>
    <lineage>
        <taxon>Eukaryota</taxon>
        <taxon>Fungi</taxon>
        <taxon>Dikarya</taxon>
        <taxon>Ascomycota</taxon>
        <taxon>Pezizomycotina</taxon>
        <taxon>Sordariomycetes</taxon>
        <taxon>Sordariomycetidae</taxon>
        <taxon>Sordariales</taxon>
        <taxon>Lasiosphaeriaceae</taxon>
        <taxon>Apodospora</taxon>
    </lineage>
</organism>
<accession>A0AAE0HSA1</accession>
<dbReference type="Pfam" id="PF06985">
    <property type="entry name" value="HET"/>
    <property type="match status" value="1"/>
</dbReference>
<protein>
    <submittedName>
        <fullName evidence="2">Heterokaryon incompatibility protein-domain-containing protein</fullName>
    </submittedName>
</protein>
<dbReference type="AlphaFoldDB" id="A0AAE0HSA1"/>
<dbReference type="Proteomes" id="UP001283341">
    <property type="component" value="Unassembled WGS sequence"/>
</dbReference>